<gene>
    <name evidence="3" type="ORF">ABHN84_00400</name>
</gene>
<feature type="chain" id="PRO_5045688563" evidence="2">
    <location>
        <begin position="26"/>
        <end position="130"/>
    </location>
</feature>
<evidence type="ECO:0000313" key="3">
    <source>
        <dbReference type="EMBL" id="MEO3680748.1"/>
    </source>
</evidence>
<feature type="signal peptide" evidence="2">
    <location>
        <begin position="1"/>
        <end position="25"/>
    </location>
</feature>
<accession>A0ABV0FIU2</accession>
<protein>
    <submittedName>
        <fullName evidence="3">Uncharacterized protein</fullName>
    </submittedName>
</protein>
<name>A0ABV0FIU2_9GAMM</name>
<sequence>MRKNKLTLLLVSALLTSGMSAGVMAEDTLTTSTQNTPVSDAATQLANSLVAANGDEALIIEALKAAVAAGLSSDDILAIAIANGIDPAIVAANLEDAQTAGGGAFGAAPAPGGPGFGGGSGGGAGTISSN</sequence>
<keyword evidence="4" id="KW-1185">Reference proteome</keyword>
<feature type="compositionally biased region" description="Gly residues" evidence="1">
    <location>
        <begin position="113"/>
        <end position="130"/>
    </location>
</feature>
<reference evidence="3 4" key="1">
    <citation type="submission" date="2024-05" db="EMBL/GenBank/DDBJ databases">
        <title>Genome sequencing of Marine Estuary Bacteria, Shewanella vesiculosa and S. baltica, and Pseudomonas syringae.</title>
        <authorList>
            <person name="Gurung A."/>
            <person name="Maclea K.S."/>
        </authorList>
    </citation>
    <scope>NUCLEOTIDE SEQUENCE [LARGE SCALE GENOMIC DNA]</scope>
    <source>
        <strain evidence="3 4">1A</strain>
    </source>
</reference>
<dbReference type="Proteomes" id="UP001477278">
    <property type="component" value="Unassembled WGS sequence"/>
</dbReference>
<evidence type="ECO:0000256" key="2">
    <source>
        <dbReference type="SAM" id="SignalP"/>
    </source>
</evidence>
<comment type="caution">
    <text evidence="3">The sequence shown here is derived from an EMBL/GenBank/DDBJ whole genome shotgun (WGS) entry which is preliminary data.</text>
</comment>
<evidence type="ECO:0000256" key="1">
    <source>
        <dbReference type="SAM" id="MobiDB-lite"/>
    </source>
</evidence>
<dbReference type="RefSeq" id="WP_347689373.1">
    <property type="nucleotide sequence ID" value="NZ_JBDPZN010000001.1"/>
</dbReference>
<keyword evidence="2" id="KW-0732">Signal</keyword>
<feature type="region of interest" description="Disordered" evidence="1">
    <location>
        <begin position="102"/>
        <end position="130"/>
    </location>
</feature>
<proteinExistence type="predicted"/>
<dbReference type="EMBL" id="JBDPZN010000001">
    <property type="protein sequence ID" value="MEO3680748.1"/>
    <property type="molecule type" value="Genomic_DNA"/>
</dbReference>
<organism evidence="3 4">
    <name type="scientific">Shewanella vesiculosa</name>
    <dbReference type="NCBI Taxonomy" id="518738"/>
    <lineage>
        <taxon>Bacteria</taxon>
        <taxon>Pseudomonadati</taxon>
        <taxon>Pseudomonadota</taxon>
        <taxon>Gammaproteobacteria</taxon>
        <taxon>Alteromonadales</taxon>
        <taxon>Shewanellaceae</taxon>
        <taxon>Shewanella</taxon>
    </lineage>
</organism>
<evidence type="ECO:0000313" key="4">
    <source>
        <dbReference type="Proteomes" id="UP001477278"/>
    </source>
</evidence>